<name>A0A8H6CBQ9_9LECA</name>
<dbReference type="RefSeq" id="XP_037149900.1">
    <property type="nucleotide sequence ID" value="XM_037293822.1"/>
</dbReference>
<evidence type="ECO:0000313" key="3">
    <source>
        <dbReference type="EMBL" id="KAF6220465.1"/>
    </source>
</evidence>
<feature type="region of interest" description="Disordered" evidence="1">
    <location>
        <begin position="99"/>
        <end position="142"/>
    </location>
</feature>
<dbReference type="GeneID" id="59331309"/>
<gene>
    <name evidence="3" type="ORF">HO133_002897</name>
</gene>
<proteinExistence type="predicted"/>
<evidence type="ECO:0000256" key="1">
    <source>
        <dbReference type="SAM" id="MobiDB-lite"/>
    </source>
</evidence>
<dbReference type="EMBL" id="JACCJB010000016">
    <property type="protein sequence ID" value="KAF6220465.1"/>
    <property type="molecule type" value="Genomic_DNA"/>
</dbReference>
<organism evidence="3 4">
    <name type="scientific">Letharia lupina</name>
    <dbReference type="NCBI Taxonomy" id="560253"/>
    <lineage>
        <taxon>Eukaryota</taxon>
        <taxon>Fungi</taxon>
        <taxon>Dikarya</taxon>
        <taxon>Ascomycota</taxon>
        <taxon>Pezizomycotina</taxon>
        <taxon>Lecanoromycetes</taxon>
        <taxon>OSLEUM clade</taxon>
        <taxon>Lecanoromycetidae</taxon>
        <taxon>Lecanorales</taxon>
        <taxon>Lecanorineae</taxon>
        <taxon>Parmeliaceae</taxon>
        <taxon>Letharia</taxon>
    </lineage>
</organism>
<evidence type="ECO:0000313" key="4">
    <source>
        <dbReference type="Proteomes" id="UP000593566"/>
    </source>
</evidence>
<reference evidence="3 4" key="1">
    <citation type="journal article" date="2020" name="Genomics">
        <title>Complete, high-quality genomes from long-read metagenomic sequencing of two wolf lichen thalli reveals enigmatic genome architecture.</title>
        <authorList>
            <person name="McKenzie S.K."/>
            <person name="Walston R.F."/>
            <person name="Allen J.L."/>
        </authorList>
    </citation>
    <scope>NUCLEOTIDE SEQUENCE [LARGE SCALE GENOMIC DNA]</scope>
    <source>
        <strain evidence="3">WasteWater1</strain>
    </source>
</reference>
<feature type="signal peptide" evidence="2">
    <location>
        <begin position="1"/>
        <end position="19"/>
    </location>
</feature>
<dbReference type="AlphaFoldDB" id="A0A8H6CBQ9"/>
<keyword evidence="2" id="KW-0732">Signal</keyword>
<sequence length="364" mass="38345">MANLLSYSLVAVLVAVSLAAPNPAVNRIDAPPKRPHSTTIIGSKTTLSSSTAPHITLKPRKPAVNRIDAVGVNVHGKPTSSSAHSSSFRTLVSTTVGPHIALNPRNPAVNKIDAPGHKPHSSTRTSSATAASSSNRPHAPIEERAPAVNRIDAVGNGVVDQALVSVVGGTPVTLAITDIQQLEVAATEIVGAAAAPMPVISVNPLPDNTAVPASFFAGPTPSSSAIPFEVPDTETVIYITVHPDRPIAKLDMGQVLLHAMSELRETINENGEDGWLPEDDWSWFAETWDCLLTADRNLIPGPGGRAQHLTYGVLHNALVGLWGAMFSHGRYFACDFEIEDAQWGIVGSGSMNSWDKSEGNLTTS</sequence>
<accession>A0A8H6CBQ9</accession>
<protein>
    <submittedName>
        <fullName evidence="3">Uncharacterized protein</fullName>
    </submittedName>
</protein>
<feature type="chain" id="PRO_5034706177" evidence="2">
    <location>
        <begin position="20"/>
        <end position="364"/>
    </location>
</feature>
<evidence type="ECO:0000256" key="2">
    <source>
        <dbReference type="SAM" id="SignalP"/>
    </source>
</evidence>
<feature type="compositionally biased region" description="Low complexity" evidence="1">
    <location>
        <begin position="122"/>
        <end position="134"/>
    </location>
</feature>
<keyword evidence="4" id="KW-1185">Reference proteome</keyword>
<dbReference type="Proteomes" id="UP000593566">
    <property type="component" value="Unassembled WGS sequence"/>
</dbReference>
<comment type="caution">
    <text evidence="3">The sequence shown here is derived from an EMBL/GenBank/DDBJ whole genome shotgun (WGS) entry which is preliminary data.</text>
</comment>